<reference evidence="10 11" key="1">
    <citation type="journal article" date="2019" name="Sci. Rep.">
        <title>Orb-weaving spider Araneus ventricosus genome elucidates the spidroin gene catalogue.</title>
        <authorList>
            <person name="Kono N."/>
            <person name="Nakamura H."/>
            <person name="Ohtoshi R."/>
            <person name="Moran D.A.P."/>
            <person name="Shinohara A."/>
            <person name="Yoshida Y."/>
            <person name="Fujiwara M."/>
            <person name="Mori M."/>
            <person name="Tomita M."/>
            <person name="Arakawa K."/>
        </authorList>
    </citation>
    <scope>NUCLEOTIDE SEQUENCE [LARGE SCALE GENOMIC DNA]</scope>
</reference>
<keyword evidence="11" id="KW-1185">Reference proteome</keyword>
<feature type="domain" description="C2H2-type" evidence="9">
    <location>
        <begin position="442"/>
        <end position="465"/>
    </location>
</feature>
<evidence type="ECO:0000256" key="4">
    <source>
        <dbReference type="ARBA" id="ARBA00022833"/>
    </source>
</evidence>
<dbReference type="Pfam" id="PF00096">
    <property type="entry name" value="zf-C2H2"/>
    <property type="match status" value="3"/>
</dbReference>
<feature type="compositionally biased region" description="Polar residues" evidence="8">
    <location>
        <begin position="83"/>
        <end position="93"/>
    </location>
</feature>
<feature type="region of interest" description="Disordered" evidence="8">
    <location>
        <begin position="354"/>
        <end position="378"/>
    </location>
</feature>
<feature type="domain" description="C2H2-type" evidence="9">
    <location>
        <begin position="382"/>
        <end position="411"/>
    </location>
</feature>
<dbReference type="GO" id="GO:0008270">
    <property type="term" value="F:zinc ion binding"/>
    <property type="evidence" value="ECO:0007669"/>
    <property type="project" value="UniProtKB-KW"/>
</dbReference>
<evidence type="ECO:0000256" key="8">
    <source>
        <dbReference type="SAM" id="MobiDB-lite"/>
    </source>
</evidence>
<keyword evidence="1" id="KW-0479">Metal-binding</keyword>
<evidence type="ECO:0000256" key="5">
    <source>
        <dbReference type="ARBA" id="ARBA00023015"/>
    </source>
</evidence>
<evidence type="ECO:0000313" key="11">
    <source>
        <dbReference type="Proteomes" id="UP000499080"/>
    </source>
</evidence>
<evidence type="ECO:0000256" key="3">
    <source>
        <dbReference type="ARBA" id="ARBA00022771"/>
    </source>
</evidence>
<keyword evidence="4" id="KW-0862">Zinc</keyword>
<feature type="region of interest" description="Disordered" evidence="8">
    <location>
        <begin position="64"/>
        <end position="96"/>
    </location>
</feature>
<dbReference type="InterPro" id="IPR013087">
    <property type="entry name" value="Znf_C2H2_type"/>
</dbReference>
<dbReference type="GO" id="GO:0000978">
    <property type="term" value="F:RNA polymerase II cis-regulatory region sequence-specific DNA binding"/>
    <property type="evidence" value="ECO:0007669"/>
    <property type="project" value="TreeGrafter"/>
</dbReference>
<proteinExistence type="predicted"/>
<dbReference type="PANTHER" id="PTHR23235">
    <property type="entry name" value="KRUEPPEL-LIKE TRANSCRIPTION FACTOR"/>
    <property type="match status" value="1"/>
</dbReference>
<sequence length="468" mass="51890">MSVCVAVEPTVTSPEGLRTYYGTGMTTEMADFHDMWQDIESVLLGDMTLSTSSGYTEIRNVCSNQSSFTPTTDDSGGGSMSSVHLNNTNNNVAQRGCPQYNQSLSLNFSSQSQNVLQVHPIQKRGNDSNIRLERELGIVYETPPKISYEDTTAQTNILPTVSSKYDMGLVNNTPIEHQTPESLTMFASQDYQPPHQQHLRYGSSIVDNKSDLIGGSLFNSPPPIHSRDMTNNTGSNNYMVSPWNTYPSPIVTSHSSPPATPDNTSAIRYQQNLNQYDGYFSNAPLQRIPPGRSNHISTNHMMPAPFPSSYSSQGRMVTPPNSPHLVDLLSGRSGTTGMTILSNPGGVGIEQTLNAGVVQPPPPPTKPRRGRRSRGPKKVTIHTCSYPGCSKTYSKSSHLKAHLRTHTGEKPYQCNWKGCGWKFARSDELTRHYRKHTGDRPFQCRLCERAFSRSDHLSLHMKRHTEIV</sequence>
<comment type="caution">
    <text evidence="10">The sequence shown here is derived from an EMBL/GenBank/DDBJ whole genome shotgun (WGS) entry which is preliminary data.</text>
</comment>
<feature type="compositionally biased region" description="Basic residues" evidence="8">
    <location>
        <begin position="366"/>
        <end position="378"/>
    </location>
</feature>
<gene>
    <name evidence="10" type="primary">KLF2_1</name>
    <name evidence="10" type="ORF">AVEN_238709_1</name>
</gene>
<dbReference type="GO" id="GO:0000981">
    <property type="term" value="F:DNA-binding transcription factor activity, RNA polymerase II-specific"/>
    <property type="evidence" value="ECO:0007669"/>
    <property type="project" value="TreeGrafter"/>
</dbReference>
<keyword evidence="6" id="KW-0804">Transcription</keyword>
<keyword evidence="3 7" id="KW-0863">Zinc-finger</keyword>
<dbReference type="PANTHER" id="PTHR23235:SF158">
    <property type="entry name" value="C2H2-TYPE DOMAIN-CONTAINING PROTEIN"/>
    <property type="match status" value="1"/>
</dbReference>
<name>A0A4Y2BVZ1_ARAVE</name>
<dbReference type="FunFam" id="3.30.160.60:FF:000032">
    <property type="entry name" value="Krueppel-like factor 4"/>
    <property type="match status" value="1"/>
</dbReference>
<feature type="domain" description="C2H2-type" evidence="9">
    <location>
        <begin position="412"/>
        <end position="441"/>
    </location>
</feature>
<keyword evidence="2" id="KW-0677">Repeat</keyword>
<dbReference type="PROSITE" id="PS50157">
    <property type="entry name" value="ZINC_FINGER_C2H2_2"/>
    <property type="match status" value="3"/>
</dbReference>
<dbReference type="SUPFAM" id="SSF57667">
    <property type="entry name" value="beta-beta-alpha zinc fingers"/>
    <property type="match status" value="2"/>
</dbReference>
<dbReference type="InterPro" id="IPR036236">
    <property type="entry name" value="Znf_C2H2_sf"/>
</dbReference>
<protein>
    <submittedName>
        <fullName evidence="10">Krueppel-like factor 2</fullName>
    </submittedName>
</protein>
<evidence type="ECO:0000313" key="10">
    <source>
        <dbReference type="EMBL" id="GBL96352.1"/>
    </source>
</evidence>
<dbReference type="Proteomes" id="UP000499080">
    <property type="component" value="Unassembled WGS sequence"/>
</dbReference>
<organism evidence="10 11">
    <name type="scientific">Araneus ventricosus</name>
    <name type="common">Orbweaver spider</name>
    <name type="synonym">Epeira ventricosa</name>
    <dbReference type="NCBI Taxonomy" id="182803"/>
    <lineage>
        <taxon>Eukaryota</taxon>
        <taxon>Metazoa</taxon>
        <taxon>Ecdysozoa</taxon>
        <taxon>Arthropoda</taxon>
        <taxon>Chelicerata</taxon>
        <taxon>Arachnida</taxon>
        <taxon>Araneae</taxon>
        <taxon>Araneomorphae</taxon>
        <taxon>Entelegynae</taxon>
        <taxon>Araneoidea</taxon>
        <taxon>Araneidae</taxon>
        <taxon>Araneus</taxon>
    </lineage>
</organism>
<evidence type="ECO:0000256" key="6">
    <source>
        <dbReference type="ARBA" id="ARBA00023163"/>
    </source>
</evidence>
<dbReference type="AlphaFoldDB" id="A0A4Y2BVZ1"/>
<dbReference type="EMBL" id="BGPR01000119">
    <property type="protein sequence ID" value="GBL96352.1"/>
    <property type="molecule type" value="Genomic_DNA"/>
</dbReference>
<dbReference type="SMART" id="SM00355">
    <property type="entry name" value="ZnF_C2H2"/>
    <property type="match status" value="3"/>
</dbReference>
<accession>A0A4Y2BVZ1</accession>
<dbReference type="PROSITE" id="PS00028">
    <property type="entry name" value="ZINC_FINGER_C2H2_1"/>
    <property type="match status" value="3"/>
</dbReference>
<evidence type="ECO:0000259" key="9">
    <source>
        <dbReference type="PROSITE" id="PS50157"/>
    </source>
</evidence>
<evidence type="ECO:0000256" key="1">
    <source>
        <dbReference type="ARBA" id="ARBA00022723"/>
    </source>
</evidence>
<evidence type="ECO:0000256" key="2">
    <source>
        <dbReference type="ARBA" id="ARBA00022737"/>
    </source>
</evidence>
<dbReference type="Gene3D" id="3.30.160.60">
    <property type="entry name" value="Classic Zinc Finger"/>
    <property type="match status" value="3"/>
</dbReference>
<keyword evidence="5" id="KW-0805">Transcription regulation</keyword>
<dbReference type="OrthoDB" id="6365676at2759"/>
<evidence type="ECO:0000256" key="7">
    <source>
        <dbReference type="PROSITE-ProRule" id="PRU00042"/>
    </source>
</evidence>